<protein>
    <submittedName>
        <fullName evidence="2">Uncharacterized protein</fullName>
    </submittedName>
</protein>
<keyword evidence="3" id="KW-1185">Reference proteome</keyword>
<feature type="compositionally biased region" description="Basic and acidic residues" evidence="1">
    <location>
        <begin position="563"/>
        <end position="573"/>
    </location>
</feature>
<feature type="compositionally biased region" description="Basic and acidic residues" evidence="1">
    <location>
        <begin position="705"/>
        <end position="718"/>
    </location>
</feature>
<evidence type="ECO:0000313" key="3">
    <source>
        <dbReference type="Proteomes" id="UP000053558"/>
    </source>
</evidence>
<dbReference type="AlphaFoldDB" id="A0A5M3MAN8"/>
<dbReference type="KEGG" id="cput:CONPUDRAFT_169438"/>
<comment type="caution">
    <text evidence="2">The sequence shown here is derived from an EMBL/GenBank/DDBJ whole genome shotgun (WGS) entry which is preliminary data.</text>
</comment>
<feature type="region of interest" description="Disordered" evidence="1">
    <location>
        <begin position="133"/>
        <end position="152"/>
    </location>
</feature>
<feature type="region of interest" description="Disordered" evidence="1">
    <location>
        <begin position="1"/>
        <end position="30"/>
    </location>
</feature>
<feature type="region of interest" description="Disordered" evidence="1">
    <location>
        <begin position="54"/>
        <end position="93"/>
    </location>
</feature>
<sequence>MIAIHDDHQIVPDGPPRRANYQSPPAKAPTALAWKDNPLCFMAAKKANAEKDSLKELFSEGEDAAEGEDDGAKANRHSTAFPGEDDDAPKVNNGVDVKKVEDFLKSILDDVALNGKTAVQRDADIVPADSLSDFEDLPETTTGDAHETGPAFEDSAPAIATCDAGCYSPILPPRQLEGIHEAPTARDTHSTSQATEAPAPVIPTCEAGCYSPTFPAYEGEGLIEVGYQCEVLEYLGDVDEEMELSTPVLDMEMGNNMATTSSAMDIDVDVEHGALSAPLQYVEHSSLGARDQELTYSTLDSRFQLDEDDNGTPRLVSSPTMDNMSALFTTLAIRDHLDFGSPIETVPMPPLKRQQHIIRLRRSRFEARVKKLQQQKRIPAFPRDRSEFSSLLPGLPPAALIIKAFAPVLAPPPVHGFSREDTFTDTTTPVAAQVPVTEPLPVLHVALGPPSDRSVDVVTVEAQASAPTPSHALPLVVLPVAAPVVRPSTTDAFDAVPECLRYREPPKCENGRRSSARDALAQAKADRKARKAASVTSTAEKENEDPAIADLIRMFMPESASMEEDRMTEDNRRRSCVAPRHAPYTRPKDKDEGGDEKADSVTPLPPPPVWLAKKVLGMFKNFSGRCMDVDKSQEVALKEDQGRMEYENEEDDEEEEMEGDEECDEEEMDDDEEVEEDENEGGDEGNDGMEDHEVQLDEGEAPAFSDHESDSESDAAAR</sequence>
<dbReference type="RefSeq" id="XP_007774372.1">
    <property type="nucleotide sequence ID" value="XM_007776182.1"/>
</dbReference>
<proteinExistence type="predicted"/>
<evidence type="ECO:0000256" key="1">
    <source>
        <dbReference type="SAM" id="MobiDB-lite"/>
    </source>
</evidence>
<feature type="region of interest" description="Disordered" evidence="1">
    <location>
        <begin position="504"/>
        <end position="608"/>
    </location>
</feature>
<dbReference type="EMBL" id="JH711588">
    <property type="protein sequence ID" value="EIW75685.1"/>
    <property type="molecule type" value="Genomic_DNA"/>
</dbReference>
<feature type="compositionally biased region" description="Acidic residues" evidence="1">
    <location>
        <begin position="647"/>
        <end position="688"/>
    </location>
</feature>
<dbReference type="Proteomes" id="UP000053558">
    <property type="component" value="Unassembled WGS sequence"/>
</dbReference>
<feature type="compositionally biased region" description="Basic and acidic residues" evidence="1">
    <location>
        <begin position="1"/>
        <end position="10"/>
    </location>
</feature>
<feature type="compositionally biased region" description="Basic and acidic residues" evidence="1">
    <location>
        <begin position="635"/>
        <end position="646"/>
    </location>
</feature>
<feature type="region of interest" description="Disordered" evidence="1">
    <location>
        <begin position="635"/>
        <end position="718"/>
    </location>
</feature>
<reference evidence="3" key="1">
    <citation type="journal article" date="2012" name="Science">
        <title>The Paleozoic origin of enzymatic lignin decomposition reconstructed from 31 fungal genomes.</title>
        <authorList>
            <person name="Floudas D."/>
            <person name="Binder M."/>
            <person name="Riley R."/>
            <person name="Barry K."/>
            <person name="Blanchette R.A."/>
            <person name="Henrissat B."/>
            <person name="Martinez A.T."/>
            <person name="Otillar R."/>
            <person name="Spatafora J.W."/>
            <person name="Yadav J.S."/>
            <person name="Aerts A."/>
            <person name="Benoit I."/>
            <person name="Boyd A."/>
            <person name="Carlson A."/>
            <person name="Copeland A."/>
            <person name="Coutinho P.M."/>
            <person name="de Vries R.P."/>
            <person name="Ferreira P."/>
            <person name="Findley K."/>
            <person name="Foster B."/>
            <person name="Gaskell J."/>
            <person name="Glotzer D."/>
            <person name="Gorecki P."/>
            <person name="Heitman J."/>
            <person name="Hesse C."/>
            <person name="Hori C."/>
            <person name="Igarashi K."/>
            <person name="Jurgens J.A."/>
            <person name="Kallen N."/>
            <person name="Kersten P."/>
            <person name="Kohler A."/>
            <person name="Kuees U."/>
            <person name="Kumar T.K.A."/>
            <person name="Kuo A."/>
            <person name="LaButti K."/>
            <person name="Larrondo L.F."/>
            <person name="Lindquist E."/>
            <person name="Ling A."/>
            <person name="Lombard V."/>
            <person name="Lucas S."/>
            <person name="Lundell T."/>
            <person name="Martin R."/>
            <person name="McLaughlin D.J."/>
            <person name="Morgenstern I."/>
            <person name="Morin E."/>
            <person name="Murat C."/>
            <person name="Nagy L.G."/>
            <person name="Nolan M."/>
            <person name="Ohm R.A."/>
            <person name="Patyshakuliyeva A."/>
            <person name="Rokas A."/>
            <person name="Ruiz-Duenas F.J."/>
            <person name="Sabat G."/>
            <person name="Salamov A."/>
            <person name="Samejima M."/>
            <person name="Schmutz J."/>
            <person name="Slot J.C."/>
            <person name="St John F."/>
            <person name="Stenlid J."/>
            <person name="Sun H."/>
            <person name="Sun S."/>
            <person name="Syed K."/>
            <person name="Tsang A."/>
            <person name="Wiebenga A."/>
            <person name="Young D."/>
            <person name="Pisabarro A."/>
            <person name="Eastwood D.C."/>
            <person name="Martin F."/>
            <person name="Cullen D."/>
            <person name="Grigoriev I.V."/>
            <person name="Hibbett D.S."/>
        </authorList>
    </citation>
    <scope>NUCLEOTIDE SEQUENCE [LARGE SCALE GENOMIC DNA]</scope>
    <source>
        <strain evidence="3">RWD-64-598 SS2</strain>
    </source>
</reference>
<evidence type="ECO:0000313" key="2">
    <source>
        <dbReference type="EMBL" id="EIW75685.1"/>
    </source>
</evidence>
<dbReference type="GeneID" id="19206228"/>
<feature type="compositionally biased region" description="Basic and acidic residues" evidence="1">
    <location>
        <begin position="586"/>
        <end position="599"/>
    </location>
</feature>
<gene>
    <name evidence="2" type="ORF">CONPUDRAFT_169438</name>
</gene>
<feature type="compositionally biased region" description="Acidic residues" evidence="1">
    <location>
        <begin position="59"/>
        <end position="69"/>
    </location>
</feature>
<name>A0A5M3MAN8_CONPW</name>
<feature type="compositionally biased region" description="Basic and acidic residues" evidence="1">
    <location>
        <begin position="504"/>
        <end position="516"/>
    </location>
</feature>
<organism evidence="2 3">
    <name type="scientific">Coniophora puteana (strain RWD-64-598)</name>
    <name type="common">Brown rot fungus</name>
    <dbReference type="NCBI Taxonomy" id="741705"/>
    <lineage>
        <taxon>Eukaryota</taxon>
        <taxon>Fungi</taxon>
        <taxon>Dikarya</taxon>
        <taxon>Basidiomycota</taxon>
        <taxon>Agaricomycotina</taxon>
        <taxon>Agaricomycetes</taxon>
        <taxon>Agaricomycetidae</taxon>
        <taxon>Boletales</taxon>
        <taxon>Coniophorineae</taxon>
        <taxon>Coniophoraceae</taxon>
        <taxon>Coniophora</taxon>
    </lineage>
</organism>
<accession>A0A5M3MAN8</accession>